<proteinExistence type="predicted"/>
<sequence>MPDLPYDSLSISFNQQYDLITKKIVNNPWEVEFSHDEVSAIMSDTNLLGRNEQRLSDPYIGLPLAANAEDFVLTGMNFDGSDHSVDALTSWALISMGRIERVFLSENIARDEVVDSDVNPGQFLHGLLCEYIVLRSIVQSSGPVLGREATPASLDVYKAGIATYFSAFAKVYDYQRQVSDGIRSSSDGVTPLEERLFQEGYFDDNLIRILVQKSAKFHELAESFRN</sequence>
<evidence type="ECO:0000313" key="2">
    <source>
        <dbReference type="Proteomes" id="UP000034799"/>
    </source>
</evidence>
<accession>A0A0G0Q5E3</accession>
<dbReference type="STRING" id="1619100.UT34_C0002G0117"/>
<dbReference type="Proteomes" id="UP000034799">
    <property type="component" value="Unassembled WGS sequence"/>
</dbReference>
<reference evidence="1 2" key="1">
    <citation type="journal article" date="2015" name="Nature">
        <title>rRNA introns, odd ribosomes, and small enigmatic genomes across a large radiation of phyla.</title>
        <authorList>
            <person name="Brown C.T."/>
            <person name="Hug L.A."/>
            <person name="Thomas B.C."/>
            <person name="Sharon I."/>
            <person name="Castelle C.J."/>
            <person name="Singh A."/>
            <person name="Wilkins M.J."/>
            <person name="Williams K.H."/>
            <person name="Banfield J.F."/>
        </authorList>
    </citation>
    <scope>NUCLEOTIDE SEQUENCE [LARGE SCALE GENOMIC DNA]</scope>
</reference>
<gene>
    <name evidence="1" type="ORF">UT34_C0002G0117</name>
</gene>
<evidence type="ECO:0000313" key="1">
    <source>
        <dbReference type="EMBL" id="KKR05610.1"/>
    </source>
</evidence>
<comment type="caution">
    <text evidence="1">The sequence shown here is derived from an EMBL/GenBank/DDBJ whole genome shotgun (WGS) entry which is preliminary data.</text>
</comment>
<organism evidence="1 2">
    <name type="scientific">candidate division WS6 bacterium GW2011_GWF2_39_15</name>
    <dbReference type="NCBI Taxonomy" id="1619100"/>
    <lineage>
        <taxon>Bacteria</taxon>
        <taxon>Candidatus Dojkabacteria</taxon>
    </lineage>
</organism>
<dbReference type="EMBL" id="LBWK01000002">
    <property type="protein sequence ID" value="KKR05610.1"/>
    <property type="molecule type" value="Genomic_DNA"/>
</dbReference>
<name>A0A0G0Q5E3_9BACT</name>
<protein>
    <submittedName>
        <fullName evidence="1">Uncharacterized protein</fullName>
    </submittedName>
</protein>
<dbReference type="AlphaFoldDB" id="A0A0G0Q5E3"/>